<keyword evidence="3" id="KW-0648">Protein biosynthesis</keyword>
<evidence type="ECO:0000313" key="6">
    <source>
        <dbReference type="EMBL" id="OGB85152.1"/>
    </source>
</evidence>
<evidence type="ECO:0000256" key="1">
    <source>
        <dbReference type="ARBA" id="ARBA00010835"/>
    </source>
</evidence>
<gene>
    <name evidence="6" type="ORF">A2994_03930</name>
</gene>
<dbReference type="Gene3D" id="3.30.70.1660">
    <property type="match status" value="1"/>
</dbReference>
<evidence type="ECO:0000259" key="5">
    <source>
        <dbReference type="PROSITE" id="PS00745"/>
    </source>
</evidence>
<comment type="caution">
    <text evidence="6">The sequence shown here is derived from an EMBL/GenBank/DDBJ whole genome shotgun (WGS) entry which is preliminary data.</text>
</comment>
<proteinExistence type="inferred from homology"/>
<dbReference type="SMART" id="SM00937">
    <property type="entry name" value="PCRF"/>
    <property type="match status" value="1"/>
</dbReference>
<name>A0A1F4PQ25_UNCK3</name>
<dbReference type="NCBIfam" id="TIGR00020">
    <property type="entry name" value="prfB"/>
    <property type="match status" value="1"/>
</dbReference>
<dbReference type="Gene3D" id="1.20.58.410">
    <property type="entry name" value="Release factor"/>
    <property type="match status" value="1"/>
</dbReference>
<dbReference type="InterPro" id="IPR005139">
    <property type="entry name" value="PCRF"/>
</dbReference>
<dbReference type="Pfam" id="PF03462">
    <property type="entry name" value="PCRF"/>
    <property type="match status" value="1"/>
</dbReference>
<dbReference type="PANTHER" id="PTHR43116">
    <property type="entry name" value="PEPTIDE CHAIN RELEASE FACTOR 2"/>
    <property type="match status" value="1"/>
</dbReference>
<accession>A0A1F4PQ25</accession>
<protein>
    <recommendedName>
        <fullName evidence="4">Peptide chain release factor 2</fullName>
    </recommendedName>
</protein>
<dbReference type="InterPro" id="IPR004374">
    <property type="entry name" value="PrfB"/>
</dbReference>
<dbReference type="InterPro" id="IPR045853">
    <property type="entry name" value="Pep_chain_release_fac_I_sf"/>
</dbReference>
<sequence length="327" mass="36947">MAEPSFWQDQEQVRLKTKEFDKNKKLLAELDDLDSKLGSLALIMKDEKFSETDEAAVALLSEVQQKLDALEIATILNGPYDRMDAYLFLHSGTGGDDAADWTQMLRDMYLKYADRRGWKVTIIDQAEGGEAGVKSAAIKVEGDLAYGLLKAEKGVHRLVRLSPFNAQNLRQTSFALIEVIPDLGEVKDIDLPEKELRVDVFRSSGKGGQSVNTTDSAVRITHLPTKIAVSVQNERSQTQNKEMAMKILKQRVYLHYQELKDEQTRKLKGADKSGDFGHQVRSYVLHPYHQIKDHRSNFTTNQIKEVLEEGNLDELINSVILAEKSKQ</sequence>
<dbReference type="PROSITE" id="PS00745">
    <property type="entry name" value="RF_PROK_I"/>
    <property type="match status" value="1"/>
</dbReference>
<organism evidence="6 7">
    <name type="scientific">candidate division Kazan bacterium RIFCSPLOWO2_01_FULL_48_13</name>
    <dbReference type="NCBI Taxonomy" id="1798539"/>
    <lineage>
        <taxon>Bacteria</taxon>
        <taxon>Bacteria division Kazan-3B-28</taxon>
    </lineage>
</organism>
<evidence type="ECO:0000256" key="2">
    <source>
        <dbReference type="ARBA" id="ARBA00022481"/>
    </source>
</evidence>
<keyword evidence="2" id="KW-0488">Methylation</keyword>
<dbReference type="STRING" id="1798539.A2994_03930"/>
<comment type="similarity">
    <text evidence="1">Belongs to the prokaryotic/mitochondrial release factor family.</text>
</comment>
<dbReference type="GO" id="GO:0005737">
    <property type="term" value="C:cytoplasm"/>
    <property type="evidence" value="ECO:0007669"/>
    <property type="project" value="InterPro"/>
</dbReference>
<evidence type="ECO:0000313" key="7">
    <source>
        <dbReference type="Proteomes" id="UP000179010"/>
    </source>
</evidence>
<dbReference type="Pfam" id="PF00472">
    <property type="entry name" value="RF-1"/>
    <property type="match status" value="1"/>
</dbReference>
<dbReference type="InterPro" id="IPR000352">
    <property type="entry name" value="Pep_chain_release_fac_I"/>
</dbReference>
<dbReference type="FunFam" id="3.30.160.20:FF:000004">
    <property type="entry name" value="Peptide chain release factor 1"/>
    <property type="match status" value="1"/>
</dbReference>
<dbReference type="Gene3D" id="3.30.160.20">
    <property type="match status" value="1"/>
</dbReference>
<dbReference type="PANTHER" id="PTHR43116:SF3">
    <property type="entry name" value="CLASS I PEPTIDE CHAIN RELEASE FACTOR"/>
    <property type="match status" value="1"/>
</dbReference>
<evidence type="ECO:0000256" key="4">
    <source>
        <dbReference type="NCBIfam" id="TIGR00020"/>
    </source>
</evidence>
<evidence type="ECO:0000256" key="3">
    <source>
        <dbReference type="ARBA" id="ARBA00022917"/>
    </source>
</evidence>
<dbReference type="AlphaFoldDB" id="A0A1F4PQ25"/>
<reference evidence="6 7" key="1">
    <citation type="journal article" date="2016" name="Nat. Commun.">
        <title>Thousands of microbial genomes shed light on interconnected biogeochemical processes in an aquifer system.</title>
        <authorList>
            <person name="Anantharaman K."/>
            <person name="Brown C.T."/>
            <person name="Hug L.A."/>
            <person name="Sharon I."/>
            <person name="Castelle C.J."/>
            <person name="Probst A.J."/>
            <person name="Thomas B.C."/>
            <person name="Singh A."/>
            <person name="Wilkins M.J."/>
            <person name="Karaoz U."/>
            <person name="Brodie E.L."/>
            <person name="Williams K.H."/>
            <person name="Hubbard S.S."/>
            <person name="Banfield J.F."/>
        </authorList>
    </citation>
    <scope>NUCLEOTIDE SEQUENCE [LARGE SCALE GENOMIC DNA]</scope>
</reference>
<feature type="domain" description="Prokaryotic-type class I peptide chain release factors" evidence="5">
    <location>
        <begin position="202"/>
        <end position="218"/>
    </location>
</feature>
<dbReference type="SUPFAM" id="SSF75620">
    <property type="entry name" value="Release factor"/>
    <property type="match status" value="1"/>
</dbReference>
<dbReference type="GO" id="GO:0016149">
    <property type="term" value="F:translation release factor activity, codon specific"/>
    <property type="evidence" value="ECO:0007669"/>
    <property type="project" value="InterPro"/>
</dbReference>
<dbReference type="Proteomes" id="UP000179010">
    <property type="component" value="Unassembled WGS sequence"/>
</dbReference>
<dbReference type="EMBL" id="METE01000010">
    <property type="protein sequence ID" value="OGB85152.1"/>
    <property type="molecule type" value="Genomic_DNA"/>
</dbReference>